<comment type="caution">
    <text evidence="6">Lacks conserved residue(s) required for the propagation of feature annotation.</text>
</comment>
<dbReference type="STRING" id="1121485.GCA_000426485_01020"/>
<keyword evidence="9" id="KW-1185">Reference proteome</keyword>
<keyword evidence="3 6" id="KW-0028">Amino-acid biosynthesis</keyword>
<feature type="binding site" evidence="6">
    <location>
        <position position="163"/>
    </location>
    <ligand>
        <name>substrate</name>
    </ligand>
</feature>
<comment type="catalytic activity">
    <reaction evidence="6">
        <text>L-homoserine + acetyl-CoA = O-acetyl-L-homoserine + CoA</text>
        <dbReference type="Rhea" id="RHEA:13701"/>
        <dbReference type="ChEBI" id="CHEBI:57287"/>
        <dbReference type="ChEBI" id="CHEBI:57288"/>
        <dbReference type="ChEBI" id="CHEBI:57476"/>
        <dbReference type="ChEBI" id="CHEBI:57716"/>
        <dbReference type="EC" id="2.3.1.31"/>
    </reaction>
</comment>
<dbReference type="InterPro" id="IPR005697">
    <property type="entry name" value="HST_MetA"/>
</dbReference>
<name>A0A4Y8L9B9_9BACT</name>
<dbReference type="Proteomes" id="UP000297861">
    <property type="component" value="Unassembled WGS sequence"/>
</dbReference>
<keyword evidence="6" id="KW-0486">Methionine biosynthesis</keyword>
<dbReference type="AlphaFoldDB" id="A0A4Y8L9B9"/>
<dbReference type="Gene3D" id="3.40.50.880">
    <property type="match status" value="1"/>
</dbReference>
<dbReference type="RefSeq" id="WP_026625238.1">
    <property type="nucleotide sequence ID" value="NZ_AP028867.1"/>
</dbReference>
<protein>
    <recommendedName>
        <fullName evidence="6">Homoserine O-acetyltransferase</fullName>
        <shortName evidence="6">HAT</shortName>
        <ecNumber evidence="6">2.3.1.31</ecNumber>
    </recommendedName>
    <alternativeName>
        <fullName evidence="6">Homoserine transacetylase</fullName>
        <shortName evidence="6">HTA</shortName>
    </alternativeName>
</protein>
<evidence type="ECO:0000256" key="5">
    <source>
        <dbReference type="ARBA" id="ARBA00023315"/>
    </source>
</evidence>
<dbReference type="EMBL" id="SOML01000001">
    <property type="protein sequence ID" value="TFD98744.1"/>
    <property type="molecule type" value="Genomic_DNA"/>
</dbReference>
<dbReference type="InterPro" id="IPR033752">
    <property type="entry name" value="MetA_family"/>
</dbReference>
<dbReference type="EC" id="2.3.1.31" evidence="6"/>
<accession>A0A4Y8L9B9</accession>
<organism evidence="8 9">
    <name type="scientific">Dysgonomonas capnocytophagoides</name>
    <dbReference type="NCBI Taxonomy" id="45254"/>
    <lineage>
        <taxon>Bacteria</taxon>
        <taxon>Pseudomonadati</taxon>
        <taxon>Bacteroidota</taxon>
        <taxon>Bacteroidia</taxon>
        <taxon>Bacteroidales</taxon>
        <taxon>Dysgonomonadaceae</taxon>
        <taxon>Dysgonomonas</taxon>
    </lineage>
</organism>
<evidence type="ECO:0000256" key="4">
    <source>
        <dbReference type="ARBA" id="ARBA00022679"/>
    </source>
</evidence>
<dbReference type="PANTHER" id="PTHR20919:SF0">
    <property type="entry name" value="HOMOSERINE O-SUCCINYLTRANSFERASE"/>
    <property type="match status" value="1"/>
</dbReference>
<evidence type="ECO:0000313" key="8">
    <source>
        <dbReference type="EMBL" id="TFD98744.1"/>
    </source>
</evidence>
<dbReference type="NCBIfam" id="TIGR01001">
    <property type="entry name" value="metA"/>
    <property type="match status" value="1"/>
</dbReference>
<reference evidence="8 9" key="1">
    <citation type="submission" date="2019-03" db="EMBL/GenBank/DDBJ databases">
        <title>San Antonio Military Medical Center submission to MRSN (WRAIR), pending publication.</title>
        <authorList>
            <person name="Blyth D.M."/>
            <person name="Mccarthy S.L."/>
            <person name="Schall S.E."/>
            <person name="Stam J.A."/>
            <person name="Ong A.C."/>
            <person name="Mcgann P.T."/>
        </authorList>
    </citation>
    <scope>NUCLEOTIDE SEQUENCE [LARGE SCALE GENOMIC DNA]</scope>
    <source>
        <strain evidence="8 9">MRSN571793</strain>
    </source>
</reference>
<keyword evidence="4 6" id="KW-0808">Transferase</keyword>
<comment type="pathway">
    <text evidence="6">Amino-acid biosynthesis; L-methionine biosynthesis via de novo pathway; O-acetyl-L-homoserine from L-homoserine: step 1/1.</text>
</comment>
<evidence type="ECO:0000256" key="2">
    <source>
        <dbReference type="ARBA" id="ARBA00022490"/>
    </source>
</evidence>
<dbReference type="HAMAP" id="MF_00295">
    <property type="entry name" value="MetA_acyltransf"/>
    <property type="match status" value="1"/>
</dbReference>
<dbReference type="GO" id="GO:0008899">
    <property type="term" value="F:homoserine O-succinyltransferase activity"/>
    <property type="evidence" value="ECO:0007669"/>
    <property type="project" value="UniProtKB-UniRule"/>
</dbReference>
<dbReference type="SUPFAM" id="SSF52317">
    <property type="entry name" value="Class I glutamine amidotransferase-like"/>
    <property type="match status" value="1"/>
</dbReference>
<dbReference type="GO" id="GO:0005737">
    <property type="term" value="C:cytoplasm"/>
    <property type="evidence" value="ECO:0007669"/>
    <property type="project" value="UniProtKB-SubCell"/>
</dbReference>
<keyword evidence="5 6" id="KW-0012">Acyltransferase</keyword>
<comment type="function">
    <text evidence="6">Transfers an acetyl group from acetyl-CoA to L-homoserine, forming acetyl-L-homoserine.</text>
</comment>
<evidence type="ECO:0000256" key="7">
    <source>
        <dbReference type="PIRSR" id="PIRSR000450-1"/>
    </source>
</evidence>
<evidence type="ECO:0000256" key="1">
    <source>
        <dbReference type="ARBA" id="ARBA00004496"/>
    </source>
</evidence>
<feature type="active site" description="Acyl-thioester intermediate" evidence="6 7">
    <location>
        <position position="142"/>
    </location>
</feature>
<keyword evidence="2 6" id="KW-0963">Cytoplasm</keyword>
<proteinExistence type="inferred from homology"/>
<dbReference type="CDD" id="cd03131">
    <property type="entry name" value="GATase1_HTS"/>
    <property type="match status" value="1"/>
</dbReference>
<evidence type="ECO:0000256" key="3">
    <source>
        <dbReference type="ARBA" id="ARBA00022605"/>
    </source>
</evidence>
<dbReference type="GO" id="GO:0019281">
    <property type="term" value="P:L-methionine biosynthetic process from homoserine via O-succinyl-L-homoserine and cystathionine"/>
    <property type="evidence" value="ECO:0007669"/>
    <property type="project" value="InterPro"/>
</dbReference>
<dbReference type="InterPro" id="IPR029062">
    <property type="entry name" value="Class_I_gatase-like"/>
</dbReference>
<gene>
    <name evidence="8" type="primary">metA</name>
    <name evidence="6" type="synonym">metAA</name>
    <name evidence="8" type="ORF">E2605_01260</name>
</gene>
<sequence length="318" mass="37267">MPVTLPDNLPAIEILKKENIFVMSQLRAKEQDIRPLKVLILNLMPIKIAAETDLVRLLSNTPLQIEIDFLRLSTHQSKNTPIEHMDAFYKEFDEVKSSNYDGLIVTGAPVEMMEYEEVSYWNEVSSVFDWAKHHVTSTFYICWAAQAALYRFYGIPKYPMHEKMFGVFKHTINDRSFPLFRGFDDEFYAPHSRHTEVRREDIEKHKDLKILSESDEAGIYIVVGRGGREFYVTGHSEYSLYTLHNEYSRDKDKGMDIDIPKHYYRQDDPGQKPISRWTGHGNLLFNNWMNYYLYQETPYDVDQIEKLGNISLPSETAL</sequence>
<feature type="binding site" evidence="6">
    <location>
        <position position="249"/>
    </location>
    <ligand>
        <name>substrate</name>
    </ligand>
</feature>
<dbReference type="UniPathway" id="UPA00051">
    <property type="reaction ID" value="UER00074"/>
</dbReference>
<dbReference type="Pfam" id="PF04204">
    <property type="entry name" value="HTS"/>
    <property type="match status" value="1"/>
</dbReference>
<feature type="active site" evidence="6">
    <location>
        <position position="237"/>
    </location>
</feature>
<feature type="binding site" evidence="6">
    <location>
        <position position="192"/>
    </location>
    <ligand>
        <name>substrate</name>
    </ligand>
</feature>
<feature type="site" description="Important for acyl-CoA specificity" evidence="6">
    <location>
        <position position="111"/>
    </location>
</feature>
<dbReference type="PANTHER" id="PTHR20919">
    <property type="entry name" value="HOMOSERINE O-SUCCINYLTRANSFERASE"/>
    <property type="match status" value="1"/>
</dbReference>
<comment type="subcellular location">
    <subcellularLocation>
        <location evidence="1 6">Cytoplasm</location>
    </subcellularLocation>
</comment>
<dbReference type="PIRSF" id="PIRSF000450">
    <property type="entry name" value="H_ser_succinyltr"/>
    <property type="match status" value="1"/>
</dbReference>
<feature type="active site" description="Proton acceptor" evidence="6">
    <location>
        <position position="235"/>
    </location>
</feature>
<feature type="site" description="Important for substrate specificity" evidence="6">
    <location>
        <position position="192"/>
    </location>
</feature>
<dbReference type="GO" id="GO:0004414">
    <property type="term" value="F:homoserine O-acetyltransferase activity"/>
    <property type="evidence" value="ECO:0007669"/>
    <property type="project" value="UniProtKB-EC"/>
</dbReference>
<evidence type="ECO:0000256" key="6">
    <source>
        <dbReference type="HAMAP-Rule" id="MF_00295"/>
    </source>
</evidence>
<dbReference type="OrthoDB" id="9772423at2"/>
<comment type="similarity">
    <text evidence="6">Belongs to the MetA family.</text>
</comment>
<dbReference type="FunFam" id="3.40.50.880:FF:000004">
    <property type="entry name" value="Homoserine O-succinyltransferase"/>
    <property type="match status" value="1"/>
</dbReference>
<evidence type="ECO:0000313" key="9">
    <source>
        <dbReference type="Proteomes" id="UP000297861"/>
    </source>
</evidence>
<comment type="caution">
    <text evidence="8">The sequence shown here is derived from an EMBL/GenBank/DDBJ whole genome shotgun (WGS) entry which is preliminary data.</text>
</comment>